<dbReference type="EMBL" id="JAYWIO010000003">
    <property type="protein sequence ID" value="KAK7273497.1"/>
    <property type="molecule type" value="Genomic_DNA"/>
</dbReference>
<reference evidence="1 2" key="1">
    <citation type="submission" date="2024-01" db="EMBL/GenBank/DDBJ databases">
        <title>The genomes of 5 underutilized Papilionoideae crops provide insights into root nodulation and disease resistanc.</title>
        <authorList>
            <person name="Yuan L."/>
        </authorList>
    </citation>
    <scope>NUCLEOTIDE SEQUENCE [LARGE SCALE GENOMIC DNA]</scope>
    <source>
        <strain evidence="1">ZHUSHIDOU_FW_LH</strain>
        <tissue evidence="1">Leaf</tissue>
    </source>
</reference>
<sequence>MSDSAIAFAVCCSSIAVASASRHHSSLPVTGRRSSLPVTVRRSSLPIIVSRSPSPIVTAEHMRWHALKSNKDGLITHPLDGEAWKAFDLMHPEFALDPRNVHLGLASDGFNPFGTLSSTYSIWPVFLTPYNLPPWMCMKHTPFILSMIIPSKHTPGNNIDVY</sequence>
<gene>
    <name evidence="1" type="ORF">RIF29_14548</name>
</gene>
<dbReference type="Proteomes" id="UP001372338">
    <property type="component" value="Unassembled WGS sequence"/>
</dbReference>
<organism evidence="1 2">
    <name type="scientific">Crotalaria pallida</name>
    <name type="common">Smooth rattlebox</name>
    <name type="synonym">Crotalaria striata</name>
    <dbReference type="NCBI Taxonomy" id="3830"/>
    <lineage>
        <taxon>Eukaryota</taxon>
        <taxon>Viridiplantae</taxon>
        <taxon>Streptophyta</taxon>
        <taxon>Embryophyta</taxon>
        <taxon>Tracheophyta</taxon>
        <taxon>Spermatophyta</taxon>
        <taxon>Magnoliopsida</taxon>
        <taxon>eudicotyledons</taxon>
        <taxon>Gunneridae</taxon>
        <taxon>Pentapetalae</taxon>
        <taxon>rosids</taxon>
        <taxon>fabids</taxon>
        <taxon>Fabales</taxon>
        <taxon>Fabaceae</taxon>
        <taxon>Papilionoideae</taxon>
        <taxon>50 kb inversion clade</taxon>
        <taxon>genistoids sensu lato</taxon>
        <taxon>core genistoids</taxon>
        <taxon>Crotalarieae</taxon>
        <taxon>Crotalaria</taxon>
    </lineage>
</organism>
<comment type="caution">
    <text evidence="1">The sequence shown here is derived from an EMBL/GenBank/DDBJ whole genome shotgun (WGS) entry which is preliminary data.</text>
</comment>
<protein>
    <submittedName>
        <fullName evidence="1">Uncharacterized protein</fullName>
    </submittedName>
</protein>
<dbReference type="Pfam" id="PF02992">
    <property type="entry name" value="Transposase_21"/>
    <property type="match status" value="1"/>
</dbReference>
<evidence type="ECO:0000313" key="1">
    <source>
        <dbReference type="EMBL" id="KAK7273497.1"/>
    </source>
</evidence>
<accession>A0AAN9FBU8</accession>
<dbReference type="AlphaFoldDB" id="A0AAN9FBU8"/>
<proteinExistence type="predicted"/>
<keyword evidence="2" id="KW-1185">Reference proteome</keyword>
<name>A0AAN9FBU8_CROPI</name>
<evidence type="ECO:0000313" key="2">
    <source>
        <dbReference type="Proteomes" id="UP001372338"/>
    </source>
</evidence>
<dbReference type="InterPro" id="IPR004242">
    <property type="entry name" value="Transposase_21"/>
</dbReference>